<keyword evidence="4" id="KW-1185">Reference proteome</keyword>
<protein>
    <recommendedName>
        <fullName evidence="5">Peptidase MA-like domain-containing protein</fullName>
    </recommendedName>
</protein>
<gene>
    <name evidence="3" type="ORF">V1633_12990</name>
</gene>
<feature type="compositionally biased region" description="Pro residues" evidence="1">
    <location>
        <begin position="29"/>
        <end position="52"/>
    </location>
</feature>
<feature type="compositionally biased region" description="Low complexity" evidence="1">
    <location>
        <begin position="53"/>
        <end position="62"/>
    </location>
</feature>
<name>A0ABU7RSD8_9ACTN</name>
<organism evidence="3 4">
    <name type="scientific">Plantactinospora sonchi</name>
    <dbReference type="NCBI Taxonomy" id="1544735"/>
    <lineage>
        <taxon>Bacteria</taxon>
        <taxon>Bacillati</taxon>
        <taxon>Actinomycetota</taxon>
        <taxon>Actinomycetes</taxon>
        <taxon>Micromonosporales</taxon>
        <taxon>Micromonosporaceae</taxon>
        <taxon>Plantactinospora</taxon>
    </lineage>
</organism>
<dbReference type="RefSeq" id="WP_331214527.1">
    <property type="nucleotide sequence ID" value="NZ_JAZGQK010000010.1"/>
</dbReference>
<proteinExistence type="predicted"/>
<accession>A0ABU7RSD8</accession>
<dbReference type="EMBL" id="JAZGQK010000010">
    <property type="protein sequence ID" value="MEE6259405.1"/>
    <property type="molecule type" value="Genomic_DNA"/>
</dbReference>
<keyword evidence="2" id="KW-1133">Transmembrane helix</keyword>
<keyword evidence="2" id="KW-0472">Membrane</keyword>
<evidence type="ECO:0008006" key="5">
    <source>
        <dbReference type="Google" id="ProtNLM"/>
    </source>
</evidence>
<feature type="region of interest" description="Disordered" evidence="1">
    <location>
        <begin position="1"/>
        <end position="103"/>
    </location>
</feature>
<comment type="caution">
    <text evidence="3">The sequence shown here is derived from an EMBL/GenBank/DDBJ whole genome shotgun (WGS) entry which is preliminary data.</text>
</comment>
<feature type="compositionally biased region" description="Pro residues" evidence="1">
    <location>
        <begin position="90"/>
        <end position="100"/>
    </location>
</feature>
<sequence length="530" mass="56916">MTDGDSGTRPSGGDDTDIGYPSPGGYAGYPPPGGYAGYPPPGGYAGYPPPGGASPVPGYPAAGGYGPPPGHPASGGYPSSTAGQSTLPFGYPPLGGPPPDLGQRPPRRPRLWLWVTFGVVVALLCCAVPAVGGVFALDRFGGPGGTAAGAGAPSPKAGDALTVTQEWLGARVVELLDKQANALLGGDESGYLAVAEPGSPVSRDLRRQFRTLRAMQVTRWQPELRGKLVRMFEPGQWRADLRVRHCFVVPTCEPVEITVSTRWQDAAGQPRLISVEEPESRGDRPRPWEVDELVASIGERVMVAAPRAFRDRLPTLLREAEQAALVADRYAADGTPPDRYRIFYAGPNEWKRWYGGDRAEWTAGYAVSIGSGQYDVVLNSESLRDGEYAELLRHELTHTASLSGTPRIENGAWWLVEGLAEYAGAAGRPVSRYPSLSDVERLADSDWSGELDDLVPDDDAPDWRVSAAYGAGYLAVRHLSDRFGDAQVLRFFKLVVHDGDSEEEAARQVFGVEWSTLHDDCADYIREAAG</sequence>
<evidence type="ECO:0000313" key="4">
    <source>
        <dbReference type="Proteomes" id="UP001332243"/>
    </source>
</evidence>
<evidence type="ECO:0000256" key="1">
    <source>
        <dbReference type="SAM" id="MobiDB-lite"/>
    </source>
</evidence>
<feature type="transmembrane region" description="Helical" evidence="2">
    <location>
        <begin position="111"/>
        <end position="137"/>
    </location>
</feature>
<keyword evidence="2" id="KW-0812">Transmembrane</keyword>
<evidence type="ECO:0000256" key="2">
    <source>
        <dbReference type="SAM" id="Phobius"/>
    </source>
</evidence>
<dbReference type="Proteomes" id="UP001332243">
    <property type="component" value="Unassembled WGS sequence"/>
</dbReference>
<evidence type="ECO:0000313" key="3">
    <source>
        <dbReference type="EMBL" id="MEE6259405.1"/>
    </source>
</evidence>
<reference evidence="3 4" key="1">
    <citation type="submission" date="2024-01" db="EMBL/GenBank/DDBJ databases">
        <title>Genome insights into Plantactinospora sonchi sp. nov.</title>
        <authorList>
            <person name="Wang L."/>
        </authorList>
    </citation>
    <scope>NUCLEOTIDE SEQUENCE [LARGE SCALE GENOMIC DNA]</scope>
    <source>
        <strain evidence="3 4">NEAU-QY2</strain>
    </source>
</reference>